<organism evidence="4 5">
    <name type="scientific">Parabacteroides goldsteinii DSM 19448 = WAL 12034</name>
    <dbReference type="NCBI Taxonomy" id="927665"/>
    <lineage>
        <taxon>Bacteria</taxon>
        <taxon>Pseudomonadati</taxon>
        <taxon>Bacteroidota</taxon>
        <taxon>Bacteroidia</taxon>
        <taxon>Bacteroidales</taxon>
        <taxon>Tannerellaceae</taxon>
        <taxon>Parabacteroides</taxon>
    </lineage>
</organism>
<dbReference type="PANTHER" id="PTHR30273">
    <property type="entry name" value="PERIPLASMIC SIGNAL SENSOR AND SIGMA FACTOR ACTIVATOR FECR-RELATED"/>
    <property type="match status" value="1"/>
</dbReference>
<feature type="domain" description="Protein FecR C-terminal" evidence="3">
    <location>
        <begin position="259"/>
        <end position="326"/>
    </location>
</feature>
<dbReference type="GO" id="GO:0016989">
    <property type="term" value="F:sigma factor antagonist activity"/>
    <property type="evidence" value="ECO:0007669"/>
    <property type="project" value="TreeGrafter"/>
</dbReference>
<evidence type="ECO:0000313" key="4">
    <source>
        <dbReference type="EMBL" id="KKB59168.1"/>
    </source>
</evidence>
<dbReference type="AlphaFoldDB" id="A0A0F5JN16"/>
<dbReference type="EMBL" id="AQHV01000003">
    <property type="protein sequence ID" value="KKB59168.1"/>
    <property type="molecule type" value="Genomic_DNA"/>
</dbReference>
<feature type="domain" description="FecR protein" evidence="2">
    <location>
        <begin position="127"/>
        <end position="216"/>
    </location>
</feature>
<dbReference type="Proteomes" id="UP000033047">
    <property type="component" value="Unassembled WGS sequence"/>
</dbReference>
<dbReference type="HOGENOM" id="CLU_050192_2_3_10"/>
<keyword evidence="1" id="KW-1133">Transmembrane helix</keyword>
<dbReference type="PATRIC" id="fig|927665.4.peg.736"/>
<dbReference type="STRING" id="927665.HMPREF1535_00727"/>
<feature type="transmembrane region" description="Helical" evidence="1">
    <location>
        <begin position="86"/>
        <end position="109"/>
    </location>
</feature>
<evidence type="ECO:0000313" key="5">
    <source>
        <dbReference type="Proteomes" id="UP000033047"/>
    </source>
</evidence>
<dbReference type="Gene3D" id="3.55.50.30">
    <property type="match status" value="1"/>
</dbReference>
<dbReference type="Pfam" id="PF16344">
    <property type="entry name" value="FecR_C"/>
    <property type="match status" value="1"/>
</dbReference>
<reference evidence="4 5" key="1">
    <citation type="submission" date="2013-04" db="EMBL/GenBank/DDBJ databases">
        <title>The Genome Sequence of Parabacteroides goldsteinii DSM 19448.</title>
        <authorList>
            <consortium name="The Broad Institute Genomics Platform"/>
            <person name="Earl A."/>
            <person name="Ward D."/>
            <person name="Feldgarden M."/>
            <person name="Gevers D."/>
            <person name="Martens E."/>
            <person name="Sakamoto M."/>
            <person name="Benno Y."/>
            <person name="Song Y."/>
            <person name="Liu C."/>
            <person name="Lee J."/>
            <person name="Bolanos M."/>
            <person name="Vaisanen M.L."/>
            <person name="Finegold S.M."/>
            <person name="Walker B."/>
            <person name="Young S."/>
            <person name="Zeng Q."/>
            <person name="Gargeya S."/>
            <person name="Fitzgerald M."/>
            <person name="Haas B."/>
            <person name="Abouelleil A."/>
            <person name="Allen A.W."/>
            <person name="Alvarado L."/>
            <person name="Arachchi H.M."/>
            <person name="Berlin A.M."/>
            <person name="Chapman S.B."/>
            <person name="Gainer-Dewar J."/>
            <person name="Goldberg J."/>
            <person name="Griggs A."/>
            <person name="Gujja S."/>
            <person name="Hansen M."/>
            <person name="Howarth C."/>
            <person name="Imamovic A."/>
            <person name="Ireland A."/>
            <person name="Larimer J."/>
            <person name="McCowan C."/>
            <person name="Murphy C."/>
            <person name="Pearson M."/>
            <person name="Poon T.W."/>
            <person name="Priest M."/>
            <person name="Roberts A."/>
            <person name="Saif S."/>
            <person name="Shea T."/>
            <person name="Sisk P."/>
            <person name="Sykes S."/>
            <person name="Wortman J."/>
            <person name="Nusbaum C."/>
            <person name="Birren B."/>
        </authorList>
    </citation>
    <scope>NUCLEOTIDE SEQUENCE [LARGE SCALE GENOMIC DNA]</scope>
    <source>
        <strain evidence="4 5">DSM 19448</strain>
    </source>
</reference>
<sequence>MQDKDILFENLMNEYVSGSITDENKGVLFSLVEESDLYRKQYEEMVKLYALLHVPAFEARKDSEYTNLKEKLHVSSGMTIGRKWVIYARNVAAVILLMVTVSLGSIFTYEELDNSGDMLYNETTVPLGSQTKILLPDGSTAVLNSGSILKYPLSYGKKERNVYLVGEGYFEVAKNKEKVFQVHAGDMKVKVTGTVFNVRSYPEDLSAEVSLINGGVDVSVNNKYVRLKPDEKAIYNRGTGQLYSESTESYKSALWTTGRLSFVNTSFAEILKDIERKYNVKIHVESDKVEKEYFSGSINLEMSLQEVFNFIDVDNKYRFEVSGGVISVKDR</sequence>
<dbReference type="PANTHER" id="PTHR30273:SF2">
    <property type="entry name" value="PROTEIN FECR"/>
    <property type="match status" value="1"/>
</dbReference>
<dbReference type="Pfam" id="PF04773">
    <property type="entry name" value="FecR"/>
    <property type="match status" value="1"/>
</dbReference>
<comment type="caution">
    <text evidence="4">The sequence shown here is derived from an EMBL/GenBank/DDBJ whole genome shotgun (WGS) entry which is preliminary data.</text>
</comment>
<protein>
    <recommendedName>
        <fullName evidence="6">FecR protein domain-containing protein</fullName>
    </recommendedName>
</protein>
<dbReference type="InterPro" id="IPR012373">
    <property type="entry name" value="Ferrdict_sens_TM"/>
</dbReference>
<dbReference type="Gene3D" id="2.60.120.1440">
    <property type="match status" value="1"/>
</dbReference>
<proteinExistence type="predicted"/>
<evidence type="ECO:0000256" key="1">
    <source>
        <dbReference type="SAM" id="Phobius"/>
    </source>
</evidence>
<dbReference type="PIRSF" id="PIRSF018266">
    <property type="entry name" value="FecR"/>
    <property type="match status" value="1"/>
</dbReference>
<evidence type="ECO:0000259" key="2">
    <source>
        <dbReference type="Pfam" id="PF04773"/>
    </source>
</evidence>
<dbReference type="InterPro" id="IPR006860">
    <property type="entry name" value="FecR"/>
</dbReference>
<gene>
    <name evidence="4" type="ORF">HMPREF1535_00727</name>
</gene>
<accession>A0A0F5JN16</accession>
<evidence type="ECO:0008006" key="6">
    <source>
        <dbReference type="Google" id="ProtNLM"/>
    </source>
</evidence>
<evidence type="ECO:0000259" key="3">
    <source>
        <dbReference type="Pfam" id="PF16344"/>
    </source>
</evidence>
<dbReference type="InterPro" id="IPR032508">
    <property type="entry name" value="FecR_C"/>
</dbReference>
<keyword evidence="1" id="KW-0472">Membrane</keyword>
<name>A0A0F5JN16_9BACT</name>
<keyword evidence="1" id="KW-0812">Transmembrane</keyword>
<dbReference type="RefSeq" id="WP_046145326.1">
    <property type="nucleotide sequence ID" value="NZ_KQ033912.1"/>
</dbReference>